<dbReference type="Gene3D" id="3.10.20.30">
    <property type="match status" value="1"/>
</dbReference>
<name>A2BJ07_HYPBU</name>
<keyword evidence="2" id="KW-1185">Reference proteome</keyword>
<reference evidence="1 2" key="1">
    <citation type="journal article" date="2007" name="Archaea">
        <title>The genome of Hyperthermus butylicus: a sulfur-reducing, peptide fermenting, neutrophilic Crenarchaeote growing up to 108 degrees C.</title>
        <authorList>
            <person name="Brugger K."/>
            <person name="Chen L."/>
            <person name="Stark M."/>
            <person name="Zibat A."/>
            <person name="Redder P."/>
            <person name="Ruepp A."/>
            <person name="Awayez M."/>
            <person name="She Q."/>
            <person name="Garrett R.A."/>
            <person name="Klenk H.P."/>
        </authorList>
    </citation>
    <scope>NUCLEOTIDE SEQUENCE [LARGE SCALE GENOMIC DNA]</scope>
    <source>
        <strain evidence="2">DSM 5456 / JCM 9403 / PLM1-5</strain>
    </source>
</reference>
<dbReference type="EMBL" id="CP000493">
    <property type="protein sequence ID" value="ABM79968.1"/>
    <property type="molecule type" value="Genomic_DNA"/>
</dbReference>
<dbReference type="AlphaFoldDB" id="A2BJ07"/>
<dbReference type="HOGENOM" id="CLU_2730319_0_0_2"/>
<dbReference type="EnsemblBacteria" id="ABM79968">
    <property type="protein sequence ID" value="ABM79968"/>
    <property type="gene ID" value="Hbut_0093"/>
</dbReference>
<proteinExistence type="predicted"/>
<evidence type="ECO:0000313" key="2">
    <source>
        <dbReference type="Proteomes" id="UP000002593"/>
    </source>
</evidence>
<accession>A2BJ07</accession>
<dbReference type="InterPro" id="IPR012675">
    <property type="entry name" value="Beta-grasp_dom_sf"/>
</dbReference>
<dbReference type="Proteomes" id="UP000002593">
    <property type="component" value="Chromosome"/>
</dbReference>
<dbReference type="KEGG" id="hbu:Hbut_0093"/>
<evidence type="ECO:0000313" key="1">
    <source>
        <dbReference type="EMBL" id="ABM79968.1"/>
    </source>
</evidence>
<dbReference type="eggNOG" id="arCOG00535">
    <property type="taxonomic scope" value="Archaea"/>
</dbReference>
<organism evidence="1 2">
    <name type="scientific">Hyperthermus butylicus (strain DSM 5456 / JCM 9403 / PLM1-5)</name>
    <dbReference type="NCBI Taxonomy" id="415426"/>
    <lineage>
        <taxon>Archaea</taxon>
        <taxon>Thermoproteota</taxon>
        <taxon>Thermoprotei</taxon>
        <taxon>Desulfurococcales</taxon>
        <taxon>Pyrodictiaceae</taxon>
        <taxon>Hyperthermus</taxon>
    </lineage>
</organism>
<dbReference type="RefSeq" id="WP_011821285.1">
    <property type="nucleotide sequence ID" value="NC_008818.1"/>
</dbReference>
<sequence length="71" mass="7636">MPRVKVTVVPGGKTRILEFGAMPRVRDILEKLGIPLEAAVVVRTRDVKPLLPDEHVGDGEDVTVYVAASTG</sequence>
<protein>
    <submittedName>
        <fullName evidence="1">Conserved archaeal protein</fullName>
    </submittedName>
</protein>
<dbReference type="STRING" id="415426.Hbut_0093"/>
<gene>
    <name evidence="1" type="ordered locus">Hbut_0093</name>
</gene>
<dbReference type="GeneID" id="4781380"/>